<feature type="chain" id="PRO_5036415382" evidence="1">
    <location>
        <begin position="19"/>
        <end position="155"/>
    </location>
</feature>
<protein>
    <submittedName>
        <fullName evidence="3">Uncharacterized protein</fullName>
    </submittedName>
</protein>
<gene>
    <name evidence="3" type="ORF">OKA104_LOCUS20440</name>
    <name evidence="2" type="ORF">VCS650_LOCUS23634</name>
</gene>
<reference evidence="3" key="1">
    <citation type="submission" date="2021-02" db="EMBL/GenBank/DDBJ databases">
        <authorList>
            <person name="Nowell W R."/>
        </authorList>
    </citation>
    <scope>NUCLEOTIDE SEQUENCE</scope>
</reference>
<evidence type="ECO:0000313" key="2">
    <source>
        <dbReference type="EMBL" id="CAF1165956.1"/>
    </source>
</evidence>
<dbReference type="EMBL" id="CAJNON010000281">
    <property type="protein sequence ID" value="CAF1165956.1"/>
    <property type="molecule type" value="Genomic_DNA"/>
</dbReference>
<accession>A0A819DTB9</accession>
<feature type="signal peptide" evidence="1">
    <location>
        <begin position="1"/>
        <end position="18"/>
    </location>
</feature>
<sequence>MSKICVVEALIFFDLVTANNFELAMVKLEDGKEIKYVAKYVDKVINRKPYIKKNLLAVLVSNNTVNIFQLDNQSLLKVFRIDEFHNITFESGCVEMDCDTIDDVLAIPVQNSVRFFNIKDWEAENRFHNNEISHVINLISFNKSRLVFIIGYLNG</sequence>
<dbReference type="EMBL" id="CAJOAY010001366">
    <property type="protein sequence ID" value="CAF3833493.1"/>
    <property type="molecule type" value="Genomic_DNA"/>
</dbReference>
<organism evidence="3 4">
    <name type="scientific">Adineta steineri</name>
    <dbReference type="NCBI Taxonomy" id="433720"/>
    <lineage>
        <taxon>Eukaryota</taxon>
        <taxon>Metazoa</taxon>
        <taxon>Spiralia</taxon>
        <taxon>Gnathifera</taxon>
        <taxon>Rotifera</taxon>
        <taxon>Eurotatoria</taxon>
        <taxon>Bdelloidea</taxon>
        <taxon>Adinetida</taxon>
        <taxon>Adinetidae</taxon>
        <taxon>Adineta</taxon>
    </lineage>
</organism>
<evidence type="ECO:0000313" key="4">
    <source>
        <dbReference type="Proteomes" id="UP000663881"/>
    </source>
</evidence>
<dbReference type="SUPFAM" id="SSF50978">
    <property type="entry name" value="WD40 repeat-like"/>
    <property type="match status" value="1"/>
</dbReference>
<dbReference type="Proteomes" id="UP000663891">
    <property type="component" value="Unassembled WGS sequence"/>
</dbReference>
<dbReference type="AlphaFoldDB" id="A0A819DTB9"/>
<dbReference type="Proteomes" id="UP000663881">
    <property type="component" value="Unassembled WGS sequence"/>
</dbReference>
<proteinExistence type="predicted"/>
<evidence type="ECO:0000313" key="3">
    <source>
        <dbReference type="EMBL" id="CAF3833493.1"/>
    </source>
</evidence>
<comment type="caution">
    <text evidence="3">The sequence shown here is derived from an EMBL/GenBank/DDBJ whole genome shotgun (WGS) entry which is preliminary data.</text>
</comment>
<dbReference type="OrthoDB" id="427368at2759"/>
<dbReference type="InterPro" id="IPR036322">
    <property type="entry name" value="WD40_repeat_dom_sf"/>
</dbReference>
<keyword evidence="1" id="KW-0732">Signal</keyword>
<name>A0A819DTB9_9BILA</name>
<evidence type="ECO:0000256" key="1">
    <source>
        <dbReference type="SAM" id="SignalP"/>
    </source>
</evidence>